<evidence type="ECO:0000256" key="1">
    <source>
        <dbReference type="ARBA" id="ARBA00006974"/>
    </source>
</evidence>
<dbReference type="InterPro" id="IPR003676">
    <property type="entry name" value="SAUR_fam"/>
</dbReference>
<evidence type="ECO:0000313" key="2">
    <source>
        <dbReference type="EMBL" id="ONK68807.1"/>
    </source>
</evidence>
<keyword evidence="3" id="KW-1185">Reference proteome</keyword>
<protein>
    <submittedName>
        <fullName evidence="2">Uncharacterized protein</fullName>
    </submittedName>
</protein>
<evidence type="ECO:0000313" key="3">
    <source>
        <dbReference type="Proteomes" id="UP000243459"/>
    </source>
</evidence>
<proteinExistence type="inferred from homology"/>
<sequence length="161" mass="17655">MARQLVKKLLLCGAKSSPDEPQEGHIWVCVGVEETQRFELDAHFLNHPLFEDLLKFTVEEFGYSYDGALRIACDIDLFSHLLQLLRSSNPPVDYMELQLLMGSFVVGGGGGGGVGVVAGDIDKLQYSSLCYRGLCKESVLHLSSAAVSEILCRSTVKECDL</sequence>
<reference evidence="3" key="1">
    <citation type="journal article" date="2017" name="Nat. Commun.">
        <title>The asparagus genome sheds light on the origin and evolution of a young Y chromosome.</title>
        <authorList>
            <person name="Harkess A."/>
            <person name="Zhou J."/>
            <person name="Xu C."/>
            <person name="Bowers J.E."/>
            <person name="Van der Hulst R."/>
            <person name="Ayyampalayam S."/>
            <person name="Mercati F."/>
            <person name="Riccardi P."/>
            <person name="McKain M.R."/>
            <person name="Kakrana A."/>
            <person name="Tang H."/>
            <person name="Ray J."/>
            <person name="Groenendijk J."/>
            <person name="Arikit S."/>
            <person name="Mathioni S.M."/>
            <person name="Nakano M."/>
            <person name="Shan H."/>
            <person name="Telgmann-Rauber A."/>
            <person name="Kanno A."/>
            <person name="Yue Z."/>
            <person name="Chen H."/>
            <person name="Li W."/>
            <person name="Chen Y."/>
            <person name="Xu X."/>
            <person name="Zhang Y."/>
            <person name="Luo S."/>
            <person name="Chen H."/>
            <person name="Gao J."/>
            <person name="Mao Z."/>
            <person name="Pires J.C."/>
            <person name="Luo M."/>
            <person name="Kudrna D."/>
            <person name="Wing R.A."/>
            <person name="Meyers B.C."/>
            <person name="Yi K."/>
            <person name="Kong H."/>
            <person name="Lavrijsen P."/>
            <person name="Sunseri F."/>
            <person name="Falavigna A."/>
            <person name="Ye Y."/>
            <person name="Leebens-Mack J.H."/>
            <person name="Chen G."/>
        </authorList>
    </citation>
    <scope>NUCLEOTIDE SEQUENCE [LARGE SCALE GENOMIC DNA]</scope>
    <source>
        <strain evidence="3">cv. DH0086</strain>
    </source>
</reference>
<name>A0A5P1EUH6_ASPOF</name>
<dbReference type="PANTHER" id="PTHR31374:SF216">
    <property type="entry name" value="SAUR-LIKE AUXIN-RESPONSIVE PROTEIN FAMILY"/>
    <property type="match status" value="1"/>
</dbReference>
<dbReference type="EMBL" id="CM007385">
    <property type="protein sequence ID" value="ONK68807.1"/>
    <property type="molecule type" value="Genomic_DNA"/>
</dbReference>
<dbReference type="AlphaFoldDB" id="A0A5P1EUH6"/>
<dbReference type="PANTHER" id="PTHR31374">
    <property type="entry name" value="AUXIN-INDUCED PROTEIN-LIKE-RELATED"/>
    <property type="match status" value="1"/>
</dbReference>
<dbReference type="OMA" id="NPPVDYM"/>
<dbReference type="GO" id="GO:0009733">
    <property type="term" value="P:response to auxin"/>
    <property type="evidence" value="ECO:0007669"/>
    <property type="project" value="InterPro"/>
</dbReference>
<gene>
    <name evidence="2" type="ORF">A4U43_C05F16230</name>
</gene>
<accession>A0A5P1EUH6</accession>
<comment type="similarity">
    <text evidence="1">Belongs to the ARG7 family.</text>
</comment>
<organism evidence="2 3">
    <name type="scientific">Asparagus officinalis</name>
    <name type="common">Garden asparagus</name>
    <dbReference type="NCBI Taxonomy" id="4686"/>
    <lineage>
        <taxon>Eukaryota</taxon>
        <taxon>Viridiplantae</taxon>
        <taxon>Streptophyta</taxon>
        <taxon>Embryophyta</taxon>
        <taxon>Tracheophyta</taxon>
        <taxon>Spermatophyta</taxon>
        <taxon>Magnoliopsida</taxon>
        <taxon>Liliopsida</taxon>
        <taxon>Asparagales</taxon>
        <taxon>Asparagaceae</taxon>
        <taxon>Asparagoideae</taxon>
        <taxon>Asparagus</taxon>
    </lineage>
</organism>
<dbReference type="Gramene" id="ONK68807">
    <property type="protein sequence ID" value="ONK68807"/>
    <property type="gene ID" value="A4U43_C05F16230"/>
</dbReference>
<dbReference type="Proteomes" id="UP000243459">
    <property type="component" value="Chromosome 5"/>
</dbReference>
<dbReference type="Pfam" id="PF02519">
    <property type="entry name" value="Auxin_inducible"/>
    <property type="match status" value="1"/>
</dbReference>